<feature type="transmembrane region" description="Helical" evidence="1">
    <location>
        <begin position="136"/>
        <end position="157"/>
    </location>
</feature>
<reference evidence="2 3" key="1">
    <citation type="submission" date="2024-10" db="EMBL/GenBank/DDBJ databases">
        <title>The Natural Products Discovery Center: Release of the First 8490 Sequenced Strains for Exploring Actinobacteria Biosynthetic Diversity.</title>
        <authorList>
            <person name="Kalkreuter E."/>
            <person name="Kautsar S.A."/>
            <person name="Yang D."/>
            <person name="Bader C.D."/>
            <person name="Teijaro C.N."/>
            <person name="Fluegel L."/>
            <person name="Davis C.M."/>
            <person name="Simpson J.R."/>
            <person name="Lauterbach L."/>
            <person name="Steele A.D."/>
            <person name="Gui C."/>
            <person name="Meng S."/>
            <person name="Li G."/>
            <person name="Viehrig K."/>
            <person name="Ye F."/>
            <person name="Su P."/>
            <person name="Kiefer A.F."/>
            <person name="Nichols A."/>
            <person name="Cepeda A.J."/>
            <person name="Yan W."/>
            <person name="Fan B."/>
            <person name="Jiang Y."/>
            <person name="Adhikari A."/>
            <person name="Zheng C.-J."/>
            <person name="Schuster L."/>
            <person name="Cowan T.M."/>
            <person name="Smanski M.J."/>
            <person name="Chevrette M.G."/>
            <person name="De Carvalho L.P.S."/>
            <person name="Shen B."/>
        </authorList>
    </citation>
    <scope>NUCLEOTIDE SEQUENCE [LARGE SCALE GENOMIC DNA]</scope>
    <source>
        <strain evidence="2 3">NPDC006488</strain>
    </source>
</reference>
<evidence type="ECO:0000313" key="3">
    <source>
        <dbReference type="Proteomes" id="UP001601303"/>
    </source>
</evidence>
<evidence type="ECO:0000313" key="2">
    <source>
        <dbReference type="EMBL" id="MFE9596978.1"/>
    </source>
</evidence>
<evidence type="ECO:0000256" key="1">
    <source>
        <dbReference type="SAM" id="Phobius"/>
    </source>
</evidence>
<gene>
    <name evidence="2" type="ORF">ACFYNQ_00195</name>
</gene>
<accession>A0ABW6LV13</accession>
<protein>
    <submittedName>
        <fullName evidence="2">ABC transporter permease</fullName>
    </submittedName>
</protein>
<dbReference type="Proteomes" id="UP001601303">
    <property type="component" value="Unassembled WGS sequence"/>
</dbReference>
<proteinExistence type="predicted"/>
<feature type="transmembrane region" description="Helical" evidence="1">
    <location>
        <begin position="85"/>
        <end position="109"/>
    </location>
</feature>
<dbReference type="EMBL" id="JBIAHM010000001">
    <property type="protein sequence ID" value="MFE9596978.1"/>
    <property type="molecule type" value="Genomic_DNA"/>
</dbReference>
<keyword evidence="1" id="KW-0812">Transmembrane</keyword>
<keyword evidence="3" id="KW-1185">Reference proteome</keyword>
<keyword evidence="1" id="KW-0472">Membrane</keyword>
<feature type="transmembrane region" description="Helical" evidence="1">
    <location>
        <begin position="32"/>
        <end position="51"/>
    </location>
</feature>
<name>A0ABW6LV13_9ACTN</name>
<dbReference type="RefSeq" id="WP_388101307.1">
    <property type="nucleotide sequence ID" value="NZ_JBIAHM010000001.1"/>
</dbReference>
<feature type="transmembrane region" description="Helical" evidence="1">
    <location>
        <begin position="177"/>
        <end position="200"/>
    </location>
</feature>
<keyword evidence="1" id="KW-1133">Transmembrane helix</keyword>
<feature type="transmembrane region" description="Helical" evidence="1">
    <location>
        <begin position="300"/>
        <end position="325"/>
    </location>
</feature>
<organism evidence="2 3">
    <name type="scientific">Streptomyces hokutonensis</name>
    <dbReference type="NCBI Taxonomy" id="1306990"/>
    <lineage>
        <taxon>Bacteria</taxon>
        <taxon>Bacillati</taxon>
        <taxon>Actinomycetota</taxon>
        <taxon>Actinomycetes</taxon>
        <taxon>Kitasatosporales</taxon>
        <taxon>Streptomycetaceae</taxon>
        <taxon>Streptomyces</taxon>
    </lineage>
</organism>
<sequence>MTALATPSALASRPARSPHLLRWLIRLHRPALLSWIAFVLVVGGLLLWVGGPLTDASAEAWKQYRACGADGCAYDAGAIGRYKDWYNYTTITVVAAPFLVAAWSGAALVSRELESGTAQLAWTQAVSPARWLAAKLAVPAVLIAVGSGLLAGLHHWAWSTGQGRIDTVKGWHDLGTYAANGTATAAMALAGLAGGVLWGLHKRNSLGALVGSLASTGFLWSVVAIATPHLWPTVTTVSSLKHSVPAGSGIIVDQGLVTSTGRHLSGHLCGSDTNEQCRIRYEKLDAVGYYNDYHPQSHYWPLQLTATAIILAVTAALTVAAFRLLKRHTGSAPARKAAAV</sequence>
<feature type="transmembrane region" description="Helical" evidence="1">
    <location>
        <begin position="207"/>
        <end position="231"/>
    </location>
</feature>
<comment type="caution">
    <text evidence="2">The sequence shown here is derived from an EMBL/GenBank/DDBJ whole genome shotgun (WGS) entry which is preliminary data.</text>
</comment>